<sequence>MKKIAVLIPCYNEARTIGKVVSDYHNALPDACIYVYDNNSTDNTALIAEQNGAIVRPEYRQGKGNVIRSMFRDINADCYLMIDGDDTYPAENAQEMCQLVLEGKADMVIGNRLSTTYFNENKRPFHNFGNELVRKFINILWQPKNRIEDVMTGYRAFSPLFVKTFPILSQGFEIETEMTIHALDKNLLIESIPVQYRNRPTGSKSKLNTYTDGARVLLTIFNMYRHYRPMAFFGSAALLFLLCGITLFIPVLMEYIRIRLVPRFPTFIASGFFMITALLSFFCGLILDTTAVNSRKDFEIQMNIIKMIQKHE</sequence>
<keyword evidence="1" id="KW-0472">Membrane</keyword>
<name>A0A6N7W188_ACIFE</name>
<evidence type="ECO:0000313" key="4">
    <source>
        <dbReference type="Proteomes" id="UP000441455"/>
    </source>
</evidence>
<dbReference type="SUPFAM" id="SSF53448">
    <property type="entry name" value="Nucleotide-diphospho-sugar transferases"/>
    <property type="match status" value="1"/>
</dbReference>
<accession>A0A6N7W188</accession>
<dbReference type="PANTHER" id="PTHR48090:SF7">
    <property type="entry name" value="RFBJ PROTEIN"/>
    <property type="match status" value="1"/>
</dbReference>
<keyword evidence="1" id="KW-1133">Transmembrane helix</keyword>
<dbReference type="CDD" id="cd04179">
    <property type="entry name" value="DPM_DPG-synthase_like"/>
    <property type="match status" value="1"/>
</dbReference>
<evidence type="ECO:0000256" key="1">
    <source>
        <dbReference type="SAM" id="Phobius"/>
    </source>
</evidence>
<evidence type="ECO:0000313" key="3">
    <source>
        <dbReference type="EMBL" id="MSS83151.1"/>
    </source>
</evidence>
<gene>
    <name evidence="3" type="ORF">FX155_11205</name>
</gene>
<dbReference type="Proteomes" id="UP000441455">
    <property type="component" value="Unassembled WGS sequence"/>
</dbReference>
<proteinExistence type="predicted"/>
<reference evidence="3 4" key="1">
    <citation type="submission" date="2019-08" db="EMBL/GenBank/DDBJ databases">
        <title>In-depth cultivation of the pig gut microbiome towards novel bacterial diversity and tailored functional studies.</title>
        <authorList>
            <person name="Wylensek D."/>
            <person name="Hitch T.C.A."/>
            <person name="Clavel T."/>
        </authorList>
    </citation>
    <scope>NUCLEOTIDE SEQUENCE [LARGE SCALE GENOMIC DNA]</scope>
    <source>
        <strain evidence="3 4">WCA-389-WT-5B</strain>
    </source>
</reference>
<dbReference type="GO" id="GO:0016740">
    <property type="term" value="F:transferase activity"/>
    <property type="evidence" value="ECO:0007669"/>
    <property type="project" value="UniProtKB-KW"/>
</dbReference>
<protein>
    <submittedName>
        <fullName evidence="3">Glycosyltransferase</fullName>
    </submittedName>
</protein>
<keyword evidence="3" id="KW-0808">Transferase</keyword>
<dbReference type="AlphaFoldDB" id="A0A6N7W188"/>
<keyword evidence="1" id="KW-0812">Transmembrane</keyword>
<feature type="transmembrane region" description="Helical" evidence="1">
    <location>
        <begin position="264"/>
        <end position="287"/>
    </location>
</feature>
<evidence type="ECO:0000259" key="2">
    <source>
        <dbReference type="Pfam" id="PF00535"/>
    </source>
</evidence>
<feature type="transmembrane region" description="Helical" evidence="1">
    <location>
        <begin position="230"/>
        <end position="252"/>
    </location>
</feature>
<dbReference type="Pfam" id="PF00535">
    <property type="entry name" value="Glycos_transf_2"/>
    <property type="match status" value="1"/>
</dbReference>
<comment type="caution">
    <text evidence="3">The sequence shown here is derived from an EMBL/GenBank/DDBJ whole genome shotgun (WGS) entry which is preliminary data.</text>
</comment>
<dbReference type="PANTHER" id="PTHR48090">
    <property type="entry name" value="UNDECAPRENYL-PHOSPHATE 4-DEOXY-4-FORMAMIDO-L-ARABINOSE TRANSFERASE-RELATED"/>
    <property type="match status" value="1"/>
</dbReference>
<feature type="domain" description="Glycosyltransferase 2-like" evidence="2">
    <location>
        <begin position="6"/>
        <end position="144"/>
    </location>
</feature>
<dbReference type="Gene3D" id="3.90.550.10">
    <property type="entry name" value="Spore Coat Polysaccharide Biosynthesis Protein SpsA, Chain A"/>
    <property type="match status" value="1"/>
</dbReference>
<dbReference type="InterPro" id="IPR050256">
    <property type="entry name" value="Glycosyltransferase_2"/>
</dbReference>
<organism evidence="3 4">
    <name type="scientific">Acidaminococcus fermentans</name>
    <dbReference type="NCBI Taxonomy" id="905"/>
    <lineage>
        <taxon>Bacteria</taxon>
        <taxon>Bacillati</taxon>
        <taxon>Bacillota</taxon>
        <taxon>Negativicutes</taxon>
        <taxon>Acidaminococcales</taxon>
        <taxon>Acidaminococcaceae</taxon>
        <taxon>Acidaminococcus</taxon>
    </lineage>
</organism>
<dbReference type="InterPro" id="IPR029044">
    <property type="entry name" value="Nucleotide-diphossugar_trans"/>
</dbReference>
<dbReference type="RefSeq" id="WP_154488779.1">
    <property type="nucleotide sequence ID" value="NZ_VULN01000026.1"/>
</dbReference>
<dbReference type="EMBL" id="VULN01000026">
    <property type="protein sequence ID" value="MSS83151.1"/>
    <property type="molecule type" value="Genomic_DNA"/>
</dbReference>
<dbReference type="InterPro" id="IPR001173">
    <property type="entry name" value="Glyco_trans_2-like"/>
</dbReference>
<dbReference type="OrthoDB" id="9807778at2"/>